<keyword evidence="1" id="KW-1133">Transmembrane helix</keyword>
<gene>
    <name evidence="2" type="ORF">E0Z10_g6942</name>
</gene>
<dbReference type="Proteomes" id="UP000297716">
    <property type="component" value="Unassembled WGS sequence"/>
</dbReference>
<accession>A0A4Z0YR11</accession>
<evidence type="ECO:0000313" key="3">
    <source>
        <dbReference type="Proteomes" id="UP000297716"/>
    </source>
</evidence>
<proteinExistence type="predicted"/>
<dbReference type="OrthoDB" id="4644686at2759"/>
<keyword evidence="1" id="KW-0472">Membrane</keyword>
<reference evidence="2 3" key="1">
    <citation type="submission" date="2019-03" db="EMBL/GenBank/DDBJ databases">
        <title>Draft genome sequence of Xylaria hypoxylon DSM 108379, a ubiquitous saprotrophic-parasitic fungi on hardwood.</title>
        <authorList>
            <person name="Buettner E."/>
            <person name="Leonhardt S."/>
            <person name="Gebauer A.M."/>
            <person name="Liers C."/>
            <person name="Hofrichter M."/>
            <person name="Kellner H."/>
        </authorList>
    </citation>
    <scope>NUCLEOTIDE SEQUENCE [LARGE SCALE GENOMIC DNA]</scope>
    <source>
        <strain evidence="2 3">DSM 108379</strain>
    </source>
</reference>
<feature type="transmembrane region" description="Helical" evidence="1">
    <location>
        <begin position="107"/>
        <end position="130"/>
    </location>
</feature>
<sequence>MISSASASRARDPMVGISSDGATDSYTLRELPTVIPRYNINENGKSFAASPSPRQDINTTPADTVPKYTREYLQKLSIAVHTRLKMIDDEIAYYEESLAKMQKLHKYLMGVLVILGILWLITSIIVLVAVCEGHGLGRKPS</sequence>
<dbReference type="AlphaFoldDB" id="A0A4Z0YR11"/>
<evidence type="ECO:0000256" key="1">
    <source>
        <dbReference type="SAM" id="Phobius"/>
    </source>
</evidence>
<keyword evidence="3" id="KW-1185">Reference proteome</keyword>
<comment type="caution">
    <text evidence="2">The sequence shown here is derived from an EMBL/GenBank/DDBJ whole genome shotgun (WGS) entry which is preliminary data.</text>
</comment>
<keyword evidence="1" id="KW-0812">Transmembrane</keyword>
<protein>
    <submittedName>
        <fullName evidence="2">Uncharacterized protein</fullName>
    </submittedName>
</protein>
<name>A0A4Z0YR11_9PEZI</name>
<evidence type="ECO:0000313" key="2">
    <source>
        <dbReference type="EMBL" id="TGJ81831.1"/>
    </source>
</evidence>
<dbReference type="EMBL" id="SKBN01000152">
    <property type="protein sequence ID" value="TGJ81831.1"/>
    <property type="molecule type" value="Genomic_DNA"/>
</dbReference>
<organism evidence="2 3">
    <name type="scientific">Xylaria hypoxylon</name>
    <dbReference type="NCBI Taxonomy" id="37992"/>
    <lineage>
        <taxon>Eukaryota</taxon>
        <taxon>Fungi</taxon>
        <taxon>Dikarya</taxon>
        <taxon>Ascomycota</taxon>
        <taxon>Pezizomycotina</taxon>
        <taxon>Sordariomycetes</taxon>
        <taxon>Xylariomycetidae</taxon>
        <taxon>Xylariales</taxon>
        <taxon>Xylariaceae</taxon>
        <taxon>Xylaria</taxon>
    </lineage>
</organism>